<reference evidence="5" key="1">
    <citation type="submission" date="2021-02" db="EMBL/GenBank/DDBJ databases">
        <title>Infant gut strain persistence is associated with maternal origin, phylogeny, and functional potential including surface adhesion and iron acquisition.</title>
        <authorList>
            <person name="Lou Y.C."/>
        </authorList>
    </citation>
    <scope>NUCLEOTIDE SEQUENCE</scope>
    <source>
        <strain evidence="5">L2_039_000G1_dasL2_039_000G1_concoct_11</strain>
    </source>
</reference>
<protein>
    <submittedName>
        <fullName evidence="5">MarR family transcriptional regulator</fullName>
    </submittedName>
</protein>
<evidence type="ECO:0000256" key="2">
    <source>
        <dbReference type="ARBA" id="ARBA00023125"/>
    </source>
</evidence>
<feature type="domain" description="HTH marR-type" evidence="4">
    <location>
        <begin position="7"/>
        <end position="139"/>
    </location>
</feature>
<dbReference type="PANTHER" id="PTHR33164">
    <property type="entry name" value="TRANSCRIPTIONAL REGULATOR, MARR FAMILY"/>
    <property type="match status" value="1"/>
</dbReference>
<evidence type="ECO:0000256" key="3">
    <source>
        <dbReference type="ARBA" id="ARBA00023163"/>
    </source>
</evidence>
<dbReference type="InterPro" id="IPR036390">
    <property type="entry name" value="WH_DNA-bd_sf"/>
</dbReference>
<name>A0A943UYX5_9ACTN</name>
<dbReference type="AlphaFoldDB" id="A0A943UYX5"/>
<evidence type="ECO:0000313" key="6">
    <source>
        <dbReference type="Proteomes" id="UP000727506"/>
    </source>
</evidence>
<dbReference type="SMART" id="SM00347">
    <property type="entry name" value="HTH_MARR"/>
    <property type="match status" value="1"/>
</dbReference>
<accession>A0A943UYX5</accession>
<dbReference type="Pfam" id="PF12802">
    <property type="entry name" value="MarR_2"/>
    <property type="match status" value="1"/>
</dbReference>
<dbReference type="PRINTS" id="PR00598">
    <property type="entry name" value="HTHMARR"/>
</dbReference>
<proteinExistence type="predicted"/>
<organism evidence="5 6">
    <name type="scientific">Slackia piriformis</name>
    <dbReference type="NCBI Taxonomy" id="626934"/>
    <lineage>
        <taxon>Bacteria</taxon>
        <taxon>Bacillati</taxon>
        <taxon>Actinomycetota</taxon>
        <taxon>Coriobacteriia</taxon>
        <taxon>Eggerthellales</taxon>
        <taxon>Eggerthellaceae</taxon>
        <taxon>Slackia</taxon>
    </lineage>
</organism>
<dbReference type="InterPro" id="IPR039422">
    <property type="entry name" value="MarR/SlyA-like"/>
</dbReference>
<evidence type="ECO:0000259" key="4">
    <source>
        <dbReference type="PROSITE" id="PS50995"/>
    </source>
</evidence>
<dbReference type="GO" id="GO:0003677">
    <property type="term" value="F:DNA binding"/>
    <property type="evidence" value="ECO:0007669"/>
    <property type="project" value="UniProtKB-KW"/>
</dbReference>
<dbReference type="InterPro" id="IPR000835">
    <property type="entry name" value="HTH_MarR-typ"/>
</dbReference>
<dbReference type="Proteomes" id="UP000727506">
    <property type="component" value="Unassembled WGS sequence"/>
</dbReference>
<dbReference type="Gene3D" id="1.10.10.10">
    <property type="entry name" value="Winged helix-like DNA-binding domain superfamily/Winged helix DNA-binding domain"/>
    <property type="match status" value="1"/>
</dbReference>
<sequence length="148" mass="16899">MDERRHSDLLGYRVYRTQRMLAQCLEDALARYGITPGQWNALNQLDKRGPLSQRALADALQRKPATITRSIDKMEEMGLVERVPDATDRRANVIVLRPAARDLLERIQPDAVDLADRMREGISDEELALLFRLLDTVYDNADKAARPL</sequence>
<dbReference type="PROSITE" id="PS50995">
    <property type="entry name" value="HTH_MARR_2"/>
    <property type="match status" value="1"/>
</dbReference>
<dbReference type="EMBL" id="JAGZSV010000237">
    <property type="protein sequence ID" value="MBS6941604.1"/>
    <property type="molecule type" value="Genomic_DNA"/>
</dbReference>
<comment type="caution">
    <text evidence="5">The sequence shown here is derived from an EMBL/GenBank/DDBJ whole genome shotgun (WGS) entry which is preliminary data.</text>
</comment>
<keyword evidence="2" id="KW-0238">DNA-binding</keyword>
<dbReference type="GO" id="GO:0003700">
    <property type="term" value="F:DNA-binding transcription factor activity"/>
    <property type="evidence" value="ECO:0007669"/>
    <property type="project" value="InterPro"/>
</dbReference>
<dbReference type="InterPro" id="IPR036388">
    <property type="entry name" value="WH-like_DNA-bd_sf"/>
</dbReference>
<evidence type="ECO:0000256" key="1">
    <source>
        <dbReference type="ARBA" id="ARBA00023015"/>
    </source>
</evidence>
<keyword evidence="3" id="KW-0804">Transcription</keyword>
<keyword evidence="1" id="KW-0805">Transcription regulation</keyword>
<dbReference type="PANTHER" id="PTHR33164:SF64">
    <property type="entry name" value="TRANSCRIPTIONAL REGULATOR SLYA"/>
    <property type="match status" value="1"/>
</dbReference>
<dbReference type="SUPFAM" id="SSF46785">
    <property type="entry name" value="Winged helix' DNA-binding domain"/>
    <property type="match status" value="1"/>
</dbReference>
<gene>
    <name evidence="5" type="ORF">KH142_09115</name>
</gene>
<dbReference type="GO" id="GO:0006950">
    <property type="term" value="P:response to stress"/>
    <property type="evidence" value="ECO:0007669"/>
    <property type="project" value="TreeGrafter"/>
</dbReference>
<evidence type="ECO:0000313" key="5">
    <source>
        <dbReference type="EMBL" id="MBS6941604.1"/>
    </source>
</evidence>